<dbReference type="InterPro" id="IPR043128">
    <property type="entry name" value="Rev_trsase/Diguanyl_cyclase"/>
</dbReference>
<dbReference type="Gene3D" id="3.30.70.270">
    <property type="match status" value="1"/>
</dbReference>
<dbReference type="GO" id="GO:0006260">
    <property type="term" value="P:DNA replication"/>
    <property type="evidence" value="ECO:0007669"/>
    <property type="project" value="UniProtKB-KW"/>
</dbReference>
<name>A0A0R2F1D7_9LACO</name>
<dbReference type="EMBL" id="AYZM01000158">
    <property type="protein sequence ID" value="KRN18253.1"/>
    <property type="molecule type" value="Genomic_DNA"/>
</dbReference>
<dbReference type="Pfam" id="PF11799">
    <property type="entry name" value="IMS_C"/>
    <property type="match status" value="1"/>
</dbReference>
<evidence type="ECO:0000256" key="3">
    <source>
        <dbReference type="ARBA" id="ARBA00022695"/>
    </source>
</evidence>
<dbReference type="RefSeq" id="WP_057152281.1">
    <property type="nucleotide sequence ID" value="NZ_AYZM01000158.1"/>
</dbReference>
<protein>
    <submittedName>
        <fullName evidence="7">DNA-directed DNA polymerase</fullName>
    </submittedName>
</protein>
<dbReference type="SUPFAM" id="SSF100879">
    <property type="entry name" value="Lesion bypass DNA polymerase (Y-family), little finger domain"/>
    <property type="match status" value="1"/>
</dbReference>
<dbReference type="CDD" id="cd01700">
    <property type="entry name" value="PolY_Pol_V_umuC"/>
    <property type="match status" value="1"/>
</dbReference>
<sequence length="431" mass="48717">MFETPLSDPDYLPVHDVMCIDCKSFYASTEAIKRGEFPTSAKIAVLSREESSGGLILAASPYSKQTYGVKLGTRRFELNDTMNLELVEPHMQDYIKLNYRINTIYRQFTDDAHWFPYSIDESFIDVSASHRLFGDNRAIARQIQQRVFNQTGIITTIGIGPNPLMAKLALDNDAKRQAPWIAEWGYERVPETIWAIPKLTDMWGIGDKIAKRLNAIGIFSVNELAHADIKRLKRQFGVLGEQLYYQAWGIDYSDLSKKYVPRSDNKGYGNSQILMRDYTNPRELETVLAEVADQVATRLRDHHVVSELVSLSIGFADTDKAGKTRFSAQMHVEATNDTRQLTEAIWYLLYAKWDGSPVRSVGVRCAKVSQQRLIQFSLFEDPALTLHKQQLAITIDRIRKKYGYKALVRASSLTAGGTAIERSGLVGGHHA</sequence>
<dbReference type="Pfam" id="PF21999">
    <property type="entry name" value="IMS_HHH_1"/>
    <property type="match status" value="1"/>
</dbReference>
<keyword evidence="5 7" id="KW-0239">DNA-directed DNA polymerase</keyword>
<dbReference type="PANTHER" id="PTHR11076">
    <property type="entry name" value="DNA REPAIR POLYMERASE UMUC / TRANSFERASE FAMILY MEMBER"/>
    <property type="match status" value="1"/>
</dbReference>
<dbReference type="GO" id="GO:0042276">
    <property type="term" value="P:error-prone translesion synthesis"/>
    <property type="evidence" value="ECO:0007669"/>
    <property type="project" value="TreeGrafter"/>
</dbReference>
<dbReference type="PANTHER" id="PTHR11076:SF35">
    <property type="entry name" value="DNA REPAIR PROTEIN HOMOLOG YOBH"/>
    <property type="match status" value="1"/>
</dbReference>
<dbReference type="PATRIC" id="fig|1423804.4.peg.2301"/>
<evidence type="ECO:0000313" key="8">
    <source>
        <dbReference type="Proteomes" id="UP000051442"/>
    </source>
</evidence>
<dbReference type="GO" id="GO:0009432">
    <property type="term" value="P:SOS response"/>
    <property type="evidence" value="ECO:0007669"/>
    <property type="project" value="TreeGrafter"/>
</dbReference>
<dbReference type="GO" id="GO:0005829">
    <property type="term" value="C:cytosol"/>
    <property type="evidence" value="ECO:0007669"/>
    <property type="project" value="TreeGrafter"/>
</dbReference>
<dbReference type="Gene3D" id="3.30.1490.100">
    <property type="entry name" value="DNA polymerase, Y-family, little finger domain"/>
    <property type="match status" value="1"/>
</dbReference>
<keyword evidence="4" id="KW-0235">DNA replication</keyword>
<evidence type="ECO:0000313" key="7">
    <source>
        <dbReference type="EMBL" id="KRN18253.1"/>
    </source>
</evidence>
<dbReference type="InterPro" id="IPR036775">
    <property type="entry name" value="DNA_pol_Y-fam_lit_finger_sf"/>
</dbReference>
<evidence type="ECO:0000256" key="5">
    <source>
        <dbReference type="ARBA" id="ARBA00022932"/>
    </source>
</evidence>
<dbReference type="Pfam" id="PF00817">
    <property type="entry name" value="IMS"/>
    <property type="match status" value="1"/>
</dbReference>
<dbReference type="GO" id="GO:0003887">
    <property type="term" value="F:DNA-directed DNA polymerase activity"/>
    <property type="evidence" value="ECO:0007669"/>
    <property type="project" value="UniProtKB-KW"/>
</dbReference>
<keyword evidence="2" id="KW-0515">Mutator protein</keyword>
<gene>
    <name evidence="7" type="ORF">FD14_GL002118</name>
</gene>
<keyword evidence="8" id="KW-1185">Reference proteome</keyword>
<dbReference type="InterPro" id="IPR053848">
    <property type="entry name" value="IMS_HHH_1"/>
</dbReference>
<keyword evidence="3" id="KW-0548">Nucleotidyltransferase</keyword>
<evidence type="ECO:0000259" key="6">
    <source>
        <dbReference type="PROSITE" id="PS50173"/>
    </source>
</evidence>
<dbReference type="InterPro" id="IPR043502">
    <property type="entry name" value="DNA/RNA_pol_sf"/>
</dbReference>
<dbReference type="STRING" id="1423804.FD14_GL002118"/>
<evidence type="ECO:0000256" key="4">
    <source>
        <dbReference type="ARBA" id="ARBA00022705"/>
    </source>
</evidence>
<proteinExistence type="inferred from homology"/>
<dbReference type="SUPFAM" id="SSF56672">
    <property type="entry name" value="DNA/RNA polymerases"/>
    <property type="match status" value="1"/>
</dbReference>
<dbReference type="PROSITE" id="PS50173">
    <property type="entry name" value="UMUC"/>
    <property type="match status" value="1"/>
</dbReference>
<dbReference type="AlphaFoldDB" id="A0A0R2F1D7"/>
<dbReference type="InterPro" id="IPR017961">
    <property type="entry name" value="DNA_pol_Y-fam_little_finger"/>
</dbReference>
<dbReference type="GO" id="GO:0003684">
    <property type="term" value="F:damaged DNA binding"/>
    <property type="evidence" value="ECO:0007669"/>
    <property type="project" value="InterPro"/>
</dbReference>
<dbReference type="Proteomes" id="UP000051442">
    <property type="component" value="Unassembled WGS sequence"/>
</dbReference>
<dbReference type="InterPro" id="IPR001126">
    <property type="entry name" value="UmuC"/>
</dbReference>
<comment type="caution">
    <text evidence="7">The sequence shown here is derived from an EMBL/GenBank/DDBJ whole genome shotgun (WGS) entry which is preliminary data.</text>
</comment>
<keyword evidence="5 7" id="KW-0808">Transferase</keyword>
<dbReference type="InterPro" id="IPR050116">
    <property type="entry name" value="DNA_polymerase-Y"/>
</dbReference>
<dbReference type="GO" id="GO:0006281">
    <property type="term" value="P:DNA repair"/>
    <property type="evidence" value="ECO:0007669"/>
    <property type="project" value="InterPro"/>
</dbReference>
<organism evidence="7 8">
    <name type="scientific">Secundilactobacillus similis DSM 23365 = JCM 2765</name>
    <dbReference type="NCBI Taxonomy" id="1423804"/>
    <lineage>
        <taxon>Bacteria</taxon>
        <taxon>Bacillati</taxon>
        <taxon>Bacillota</taxon>
        <taxon>Bacilli</taxon>
        <taxon>Lactobacillales</taxon>
        <taxon>Lactobacillaceae</taxon>
        <taxon>Secundilactobacillus</taxon>
    </lineage>
</organism>
<evidence type="ECO:0000256" key="2">
    <source>
        <dbReference type="ARBA" id="ARBA00022457"/>
    </source>
</evidence>
<accession>A0A0R2F1D7</accession>
<dbReference type="Gene3D" id="1.10.150.20">
    <property type="entry name" value="5' to 3' exonuclease, C-terminal subdomain"/>
    <property type="match status" value="1"/>
</dbReference>
<comment type="similarity">
    <text evidence="1">Belongs to the DNA polymerase type-Y family.</text>
</comment>
<feature type="domain" description="UmuC" evidence="6">
    <location>
        <begin position="17"/>
        <end position="206"/>
    </location>
</feature>
<dbReference type="Gene3D" id="3.40.1170.60">
    <property type="match status" value="1"/>
</dbReference>
<evidence type="ECO:0000256" key="1">
    <source>
        <dbReference type="ARBA" id="ARBA00010945"/>
    </source>
</evidence>
<reference evidence="7 8" key="1">
    <citation type="journal article" date="2015" name="Genome Announc.">
        <title>Expanding the biotechnology potential of lactobacilli through comparative genomics of 213 strains and associated genera.</title>
        <authorList>
            <person name="Sun Z."/>
            <person name="Harris H.M."/>
            <person name="McCann A."/>
            <person name="Guo C."/>
            <person name="Argimon S."/>
            <person name="Zhang W."/>
            <person name="Yang X."/>
            <person name="Jeffery I.B."/>
            <person name="Cooney J.C."/>
            <person name="Kagawa T.F."/>
            <person name="Liu W."/>
            <person name="Song Y."/>
            <person name="Salvetti E."/>
            <person name="Wrobel A."/>
            <person name="Rasinkangas P."/>
            <person name="Parkhill J."/>
            <person name="Rea M.C."/>
            <person name="O'Sullivan O."/>
            <person name="Ritari J."/>
            <person name="Douillard F.P."/>
            <person name="Paul Ross R."/>
            <person name="Yang R."/>
            <person name="Briner A.E."/>
            <person name="Felis G.E."/>
            <person name="de Vos W.M."/>
            <person name="Barrangou R."/>
            <person name="Klaenhammer T.R."/>
            <person name="Caufield P.W."/>
            <person name="Cui Y."/>
            <person name="Zhang H."/>
            <person name="O'Toole P.W."/>
        </authorList>
    </citation>
    <scope>NUCLEOTIDE SEQUENCE [LARGE SCALE GENOMIC DNA]</scope>
    <source>
        <strain evidence="7 8">DSM 23365</strain>
    </source>
</reference>